<sequence length="177" mass="20874">MTPEVGRRQVGQPRHRFSRRTSSLAVLTPPVFKMPTVASRVRADKAIPSTWTTSLSNVPPLDVPWTEETSFFKFLPPKMPLRHKRASLTTQTRRTSATYDQIGREHFPTRRTMLTQDPRENHHQLDPLFRWTWREEFLLVRKLDEYVMLWTCIMFMALELDRAVPDGELVSREERLV</sequence>
<dbReference type="EMBL" id="KE384758">
    <property type="protein sequence ID" value="KJK74497.1"/>
    <property type="molecule type" value="Genomic_DNA"/>
</dbReference>
<evidence type="ECO:0000313" key="3">
    <source>
        <dbReference type="Proteomes" id="UP000054544"/>
    </source>
</evidence>
<proteinExistence type="predicted"/>
<dbReference type="AlphaFoldDB" id="A0A0D9NK85"/>
<reference evidence="3" key="1">
    <citation type="journal article" date="2014" name="BMC Genomics">
        <title>The genome sequence of the biocontrol fungus Metarhizium anisopliae and comparative genomics of Metarhizium species.</title>
        <authorList>
            <person name="Pattemore J.A."/>
            <person name="Hane J.K."/>
            <person name="Williams A.H."/>
            <person name="Wilson B.A."/>
            <person name="Stodart B.J."/>
            <person name="Ash G.J."/>
        </authorList>
    </citation>
    <scope>NUCLEOTIDE SEQUENCE [LARGE SCALE GENOMIC DNA]</scope>
    <source>
        <strain evidence="3">BRIP 53293</strain>
    </source>
</reference>
<keyword evidence="3" id="KW-1185">Reference proteome</keyword>
<evidence type="ECO:0000313" key="2">
    <source>
        <dbReference type="EMBL" id="KJK74497.1"/>
    </source>
</evidence>
<feature type="region of interest" description="Disordered" evidence="1">
    <location>
        <begin position="1"/>
        <end position="21"/>
    </location>
</feature>
<evidence type="ECO:0000256" key="1">
    <source>
        <dbReference type="SAM" id="MobiDB-lite"/>
    </source>
</evidence>
<gene>
    <name evidence="2" type="ORF">H634G_10194</name>
</gene>
<name>A0A0D9NK85_METAN</name>
<organism evidence="2 3">
    <name type="scientific">Metarhizium anisopliae BRIP 53293</name>
    <dbReference type="NCBI Taxonomy" id="1291518"/>
    <lineage>
        <taxon>Eukaryota</taxon>
        <taxon>Fungi</taxon>
        <taxon>Dikarya</taxon>
        <taxon>Ascomycota</taxon>
        <taxon>Pezizomycotina</taxon>
        <taxon>Sordariomycetes</taxon>
        <taxon>Hypocreomycetidae</taxon>
        <taxon>Hypocreales</taxon>
        <taxon>Clavicipitaceae</taxon>
        <taxon>Metarhizium</taxon>
    </lineage>
</organism>
<protein>
    <submittedName>
        <fullName evidence="2">Uncharacterized protein</fullName>
    </submittedName>
</protein>
<accession>A0A0D9NK85</accession>
<dbReference type="Proteomes" id="UP000054544">
    <property type="component" value="Unassembled WGS sequence"/>
</dbReference>